<reference evidence="2 3" key="1">
    <citation type="submission" date="2017-05" db="EMBL/GenBank/DDBJ databases">
        <title>Genome of assembly of the Bengalese finch, Lonchura striata domestica.</title>
        <authorList>
            <person name="Colquitt B.M."/>
            <person name="Brainard M.S."/>
        </authorList>
    </citation>
    <scope>NUCLEOTIDE SEQUENCE [LARGE SCALE GENOMIC DNA]</scope>
    <source>
        <strain evidence="2">White83orange57</strain>
    </source>
</reference>
<evidence type="ECO:0000313" key="3">
    <source>
        <dbReference type="Proteomes" id="UP000197619"/>
    </source>
</evidence>
<organism evidence="2 3">
    <name type="scientific">Lonchura striata</name>
    <name type="common">white-rumped munia</name>
    <dbReference type="NCBI Taxonomy" id="40157"/>
    <lineage>
        <taxon>Eukaryota</taxon>
        <taxon>Metazoa</taxon>
        <taxon>Chordata</taxon>
        <taxon>Craniata</taxon>
        <taxon>Vertebrata</taxon>
        <taxon>Euteleostomi</taxon>
        <taxon>Archelosauria</taxon>
        <taxon>Archosauria</taxon>
        <taxon>Dinosauria</taxon>
        <taxon>Saurischia</taxon>
        <taxon>Theropoda</taxon>
        <taxon>Coelurosauria</taxon>
        <taxon>Aves</taxon>
        <taxon>Neognathae</taxon>
        <taxon>Neoaves</taxon>
        <taxon>Telluraves</taxon>
        <taxon>Australaves</taxon>
        <taxon>Passeriformes</taxon>
        <taxon>Passeroidea</taxon>
        <taxon>Estrildidae</taxon>
        <taxon>Estrildinae</taxon>
        <taxon>Lonchura</taxon>
    </lineage>
</organism>
<dbReference type="EMBL" id="MUZQ01000220">
    <property type="protein sequence ID" value="OWK54997.1"/>
    <property type="molecule type" value="Genomic_DNA"/>
</dbReference>
<dbReference type="AlphaFoldDB" id="A0A218UMI2"/>
<accession>A0A218UMI2</accession>
<evidence type="ECO:0000313" key="2">
    <source>
        <dbReference type="EMBL" id="OWK54997.1"/>
    </source>
</evidence>
<sequence length="128" mass="13594">MESIRGATPRREGCSSPRAASKMRDAGIPVAGLFLASALSFHLLYWRVSRETSVAVLGVYGRRKGFFQAGVLCVCSNAFSRTGGARSCSVLFMKARALHAVAELLQPCSQRSSSCLHRAVPTMAAAGS</sequence>
<proteinExistence type="predicted"/>
<protein>
    <submittedName>
        <fullName evidence="2">Uncharacterized protein</fullName>
    </submittedName>
</protein>
<keyword evidence="3" id="KW-1185">Reference proteome</keyword>
<gene>
    <name evidence="2" type="ORF">RLOC_00007815</name>
</gene>
<dbReference type="Proteomes" id="UP000197619">
    <property type="component" value="Unassembled WGS sequence"/>
</dbReference>
<evidence type="ECO:0000256" key="1">
    <source>
        <dbReference type="SAM" id="MobiDB-lite"/>
    </source>
</evidence>
<feature type="region of interest" description="Disordered" evidence="1">
    <location>
        <begin position="1"/>
        <end position="20"/>
    </location>
</feature>
<comment type="caution">
    <text evidence="2">The sequence shown here is derived from an EMBL/GenBank/DDBJ whole genome shotgun (WGS) entry which is preliminary data.</text>
</comment>
<name>A0A218UMI2_9PASE</name>